<feature type="domain" description="VWFA" evidence="13">
    <location>
        <begin position="35"/>
        <end position="208"/>
    </location>
</feature>
<keyword evidence="5" id="KW-0272">Extracellular matrix</keyword>
<keyword evidence="4" id="KW-0964">Secreted</keyword>
<dbReference type="FunFam" id="3.40.50.410:FF:000041">
    <property type="entry name" value="Collagen alpha-1(XXI) chain isoform X1"/>
    <property type="match status" value="1"/>
</dbReference>
<evidence type="ECO:0000256" key="9">
    <source>
        <dbReference type="ARBA" id="ARBA00049648"/>
    </source>
</evidence>
<feature type="region of interest" description="Disordered" evidence="11">
    <location>
        <begin position="438"/>
        <end position="758"/>
    </location>
</feature>
<dbReference type="Pfam" id="PF01391">
    <property type="entry name" value="Collagen"/>
    <property type="match status" value="4"/>
</dbReference>
<feature type="compositionally biased region" description="Gly residues" evidence="11">
    <location>
        <begin position="646"/>
        <end position="655"/>
    </location>
</feature>
<dbReference type="GO" id="GO:0031012">
    <property type="term" value="C:extracellular matrix"/>
    <property type="evidence" value="ECO:0007669"/>
    <property type="project" value="TreeGrafter"/>
</dbReference>
<dbReference type="PROSITE" id="PS50234">
    <property type="entry name" value="VWFA"/>
    <property type="match status" value="1"/>
</dbReference>
<keyword evidence="3" id="KW-0963">Cytoplasm</keyword>
<dbReference type="Gene3D" id="2.60.120.200">
    <property type="match status" value="1"/>
</dbReference>
<accession>A0A3Q1K8C4</accession>
<dbReference type="Gene3D" id="3.40.50.410">
    <property type="entry name" value="von Willebrand factor, type A domain"/>
    <property type="match status" value="1"/>
</dbReference>
<dbReference type="InterPro" id="IPR036465">
    <property type="entry name" value="vWFA_dom_sf"/>
</dbReference>
<evidence type="ECO:0000256" key="6">
    <source>
        <dbReference type="ARBA" id="ARBA00022729"/>
    </source>
</evidence>
<feature type="region of interest" description="Disordered" evidence="11">
    <location>
        <begin position="784"/>
        <end position="892"/>
    </location>
</feature>
<feature type="compositionally biased region" description="Low complexity" evidence="11">
    <location>
        <begin position="731"/>
        <end position="740"/>
    </location>
</feature>
<keyword evidence="8" id="KW-0176">Collagen</keyword>
<dbReference type="InterPro" id="IPR013320">
    <property type="entry name" value="ConA-like_dom_sf"/>
</dbReference>
<dbReference type="GeneTree" id="ENSGT00940000153769"/>
<evidence type="ECO:0000256" key="4">
    <source>
        <dbReference type="ARBA" id="ARBA00022525"/>
    </source>
</evidence>
<evidence type="ECO:0000313" key="14">
    <source>
        <dbReference type="Ensembl" id="ENSATEP00000029276.2"/>
    </source>
</evidence>
<keyword evidence="7" id="KW-0677">Repeat</keyword>
<protein>
    <recommendedName>
        <fullName evidence="10">Collagen alpha-1(XXI) chain</fullName>
    </recommendedName>
</protein>
<reference evidence="14" key="3">
    <citation type="submission" date="2025-09" db="UniProtKB">
        <authorList>
            <consortium name="Ensembl"/>
        </authorList>
    </citation>
    <scope>IDENTIFICATION</scope>
</reference>
<reference evidence="14" key="2">
    <citation type="submission" date="2025-08" db="UniProtKB">
        <authorList>
            <consortium name="Ensembl"/>
        </authorList>
    </citation>
    <scope>IDENTIFICATION</scope>
</reference>
<dbReference type="InterPro" id="IPR002035">
    <property type="entry name" value="VWF_A"/>
</dbReference>
<dbReference type="SUPFAM" id="SSF49899">
    <property type="entry name" value="Concanavalin A-like lectins/glucanases"/>
    <property type="match status" value="1"/>
</dbReference>
<comment type="similarity">
    <text evidence="9">Belongs to the fibril-associated collagens with interrupted helices (FACIT) family.</text>
</comment>
<dbReference type="STRING" id="64144.ENSATEP00000029276"/>
<evidence type="ECO:0000256" key="12">
    <source>
        <dbReference type="SAM" id="SignalP"/>
    </source>
</evidence>
<dbReference type="SUPFAM" id="SSF53300">
    <property type="entry name" value="vWA-like"/>
    <property type="match status" value="1"/>
</dbReference>
<sequence length="921" mass="95491">MLLWSVWTAVMLLTQLEAAEEDDDVRAGCSTAVNDLVYIVDGSWSVGFSDFDTAKQWLINITSQFDISSHYTQVAVIQYSDTPRLEIPLGKHQGGAELIEAIRSITYLGGNTQTGRAIKFAVDHVFSSSQRSSQVKNRIAVVVTDGKSQDDVVDASMEAQAQGITVFAVGVGNEITTSELISIANKPSSTYVLYAEDYTTIDRIRDSMEQKLCEESVCPTRIPVASRDEKGFELMVGMNIQKKAKKIPGSLVSETAYSLTTSTDITENTRDIFPEGLPPSYVLVATLRLKGPSSKLMFDLWRVLSKDKEIQAAVTLSGKDKTVTFTTTSITEREQRVSFKSGFQTLYDGKWHQLKLLVRPHHVTSFLDDQLIQQAILKPAEPIYINGETHVAKTRGSDVTVPVDIQKLRLYCDPHQSERETACEIYSVGDERCPLNRTATPEEEGCSCVVGPPGQRGSPGRMGSQGEKGREGPPGPDGKPGKDGKPGEPGPPGLPGMKGDDGPAGPKGESGPKGDKGDRGEPGLQGEPGPPGPKGLPGERGEPGPPGEVGSVGGPGLPGPSGLAGFPGPKGEKGDPGLAGDAGAQGVPGEQGLPGPQGIPGIKGIQGPQGPPGEIGQDGPKGKCGDPGAAGPPGQKGSIGESGFPGLPGGIGLPGFKGHKGETGEPGSKGNQGERGRDGDPGTPGVPGEEGPRGRKGEKGEPGDVGPRGIEGKKGDMGHVGHMGAVGPRGFPGQDGLPGQPGQPGYPGKPGKPPSDEHLLKLCTDVLRNQLPALLQTLAPPTRCEHCQSVKGPPGEPGAPGSKGSMGTPGYPGRSGAPGYPGSPGMPGPPGLKGDIGPRGLKGSKGEGYRGPQGPPGQPGIQGPRGFDGIGHPGNQGIPGKPGLPGYPGKRGSPGLPGVCDVSMCYQTYNLREHYSKGPNV</sequence>
<dbReference type="OMA" id="MVGLNIQ"/>
<feature type="compositionally biased region" description="Basic and acidic residues" evidence="11">
    <location>
        <begin position="690"/>
        <end position="702"/>
    </location>
</feature>
<dbReference type="Pfam" id="PF00092">
    <property type="entry name" value="VWA"/>
    <property type="match status" value="1"/>
</dbReference>
<dbReference type="SMART" id="SM00327">
    <property type="entry name" value="VWA"/>
    <property type="match status" value="1"/>
</dbReference>
<dbReference type="PANTHER" id="PTHR24023">
    <property type="entry name" value="COLLAGEN ALPHA"/>
    <property type="match status" value="1"/>
</dbReference>
<feature type="compositionally biased region" description="Low complexity" evidence="11">
    <location>
        <begin position="585"/>
        <end position="618"/>
    </location>
</feature>
<comment type="subcellular location">
    <subcellularLocation>
        <location evidence="1">Cytoplasm</location>
    </subcellularLocation>
    <subcellularLocation>
        <location evidence="2">Secreted</location>
        <location evidence="2">Extracellular space</location>
        <location evidence="2">Extracellular matrix</location>
    </subcellularLocation>
</comment>
<dbReference type="InterPro" id="IPR048287">
    <property type="entry name" value="TSPN-like_N"/>
</dbReference>
<evidence type="ECO:0000256" key="2">
    <source>
        <dbReference type="ARBA" id="ARBA00004498"/>
    </source>
</evidence>
<evidence type="ECO:0000313" key="15">
    <source>
        <dbReference type="Proteomes" id="UP000265040"/>
    </source>
</evidence>
<evidence type="ECO:0000256" key="8">
    <source>
        <dbReference type="ARBA" id="ARBA00023119"/>
    </source>
</evidence>
<evidence type="ECO:0000259" key="13">
    <source>
        <dbReference type="PROSITE" id="PS50234"/>
    </source>
</evidence>
<evidence type="ECO:0000256" key="10">
    <source>
        <dbReference type="ARBA" id="ARBA00074870"/>
    </source>
</evidence>
<dbReference type="PRINTS" id="PR00453">
    <property type="entry name" value="VWFADOMAIN"/>
</dbReference>
<dbReference type="GO" id="GO:0005615">
    <property type="term" value="C:extracellular space"/>
    <property type="evidence" value="ECO:0007669"/>
    <property type="project" value="TreeGrafter"/>
</dbReference>
<dbReference type="InterPro" id="IPR050149">
    <property type="entry name" value="Collagen_superfamily"/>
</dbReference>
<dbReference type="InterPro" id="IPR008160">
    <property type="entry name" value="Collagen"/>
</dbReference>
<dbReference type="FunFam" id="2.60.120.200:FF:000068">
    <property type="entry name" value="collagen alpha-1(XXI) chain isoform X1"/>
    <property type="match status" value="1"/>
</dbReference>
<dbReference type="Ensembl" id="ENSATET00000029721.3">
    <property type="protein sequence ID" value="ENSATEP00000029276.2"/>
    <property type="gene ID" value="ENSATEG00000020207.3"/>
</dbReference>
<organism evidence="14 15">
    <name type="scientific">Anabas testudineus</name>
    <name type="common">Climbing perch</name>
    <name type="synonym">Anthias testudineus</name>
    <dbReference type="NCBI Taxonomy" id="64144"/>
    <lineage>
        <taxon>Eukaryota</taxon>
        <taxon>Metazoa</taxon>
        <taxon>Chordata</taxon>
        <taxon>Craniata</taxon>
        <taxon>Vertebrata</taxon>
        <taxon>Euteleostomi</taxon>
        <taxon>Actinopterygii</taxon>
        <taxon>Neopterygii</taxon>
        <taxon>Teleostei</taxon>
        <taxon>Neoteleostei</taxon>
        <taxon>Acanthomorphata</taxon>
        <taxon>Anabantaria</taxon>
        <taxon>Anabantiformes</taxon>
        <taxon>Anabantoidei</taxon>
        <taxon>Anabantidae</taxon>
        <taxon>Anabas</taxon>
    </lineage>
</organism>
<dbReference type="SMART" id="SM00210">
    <property type="entry name" value="TSPN"/>
    <property type="match status" value="1"/>
</dbReference>
<keyword evidence="15" id="KW-1185">Reference proteome</keyword>
<reference evidence="14" key="1">
    <citation type="submission" date="2021-04" db="EMBL/GenBank/DDBJ databases">
        <authorList>
            <consortium name="Wellcome Sanger Institute Data Sharing"/>
        </authorList>
    </citation>
    <scope>NUCLEOTIDE SEQUENCE [LARGE SCALE GENOMIC DNA]</scope>
</reference>
<dbReference type="InParanoid" id="A0A3Q1K8C4"/>
<feature type="compositionally biased region" description="Low complexity" evidence="11">
    <location>
        <begin position="809"/>
        <end position="820"/>
    </location>
</feature>
<dbReference type="GO" id="GO:0005581">
    <property type="term" value="C:collagen trimer"/>
    <property type="evidence" value="ECO:0007669"/>
    <property type="project" value="UniProtKB-KW"/>
</dbReference>
<evidence type="ECO:0000256" key="5">
    <source>
        <dbReference type="ARBA" id="ARBA00022530"/>
    </source>
</evidence>
<evidence type="ECO:0000256" key="11">
    <source>
        <dbReference type="SAM" id="MobiDB-lite"/>
    </source>
</evidence>
<name>A0A3Q1K8C4_ANATE</name>
<feature type="compositionally biased region" description="Low complexity" evidence="11">
    <location>
        <begin position="560"/>
        <end position="569"/>
    </location>
</feature>
<proteinExistence type="inferred from homology"/>
<dbReference type="PANTHER" id="PTHR24023:SF1082">
    <property type="entry name" value="COLLAGEN TRIPLE HELIX REPEAT"/>
    <property type="match status" value="1"/>
</dbReference>
<dbReference type="AlphaFoldDB" id="A0A3Q1K8C4"/>
<dbReference type="GO" id="GO:0005737">
    <property type="term" value="C:cytoplasm"/>
    <property type="evidence" value="ECO:0007669"/>
    <property type="project" value="UniProtKB-SubCell"/>
</dbReference>
<dbReference type="Proteomes" id="UP000265040">
    <property type="component" value="Chromosome 2"/>
</dbReference>
<dbReference type="CDD" id="cd01472">
    <property type="entry name" value="vWA_collagen"/>
    <property type="match status" value="1"/>
</dbReference>
<evidence type="ECO:0000256" key="3">
    <source>
        <dbReference type="ARBA" id="ARBA00022490"/>
    </source>
</evidence>
<evidence type="ECO:0000256" key="1">
    <source>
        <dbReference type="ARBA" id="ARBA00004496"/>
    </source>
</evidence>
<keyword evidence="6 12" id="KW-0732">Signal</keyword>
<feature type="signal peptide" evidence="12">
    <location>
        <begin position="1"/>
        <end position="18"/>
    </location>
</feature>
<feature type="compositionally biased region" description="Basic and acidic residues" evidence="11">
    <location>
        <begin position="510"/>
        <end position="521"/>
    </location>
</feature>
<evidence type="ECO:0000256" key="7">
    <source>
        <dbReference type="ARBA" id="ARBA00022737"/>
    </source>
</evidence>
<feature type="chain" id="PRO_5043758594" description="Collagen alpha-1(XXI) chain" evidence="12">
    <location>
        <begin position="19"/>
        <end position="921"/>
    </location>
</feature>
<feature type="compositionally biased region" description="Basic and acidic residues" evidence="11">
    <location>
        <begin position="710"/>
        <end position="719"/>
    </location>
</feature>
<gene>
    <name evidence="14" type="primary">COL21A1</name>
</gene>